<proteinExistence type="predicted"/>
<feature type="transmembrane region" description="Helical" evidence="1">
    <location>
        <begin position="12"/>
        <end position="38"/>
    </location>
</feature>
<dbReference type="EMBL" id="CP007514">
    <property type="protein sequence ID" value="AHY45550.1"/>
    <property type="molecule type" value="Genomic_DNA"/>
</dbReference>
<dbReference type="AlphaFoldDB" id="A0A023X0P6"/>
<dbReference type="Proteomes" id="UP000025229">
    <property type="component" value="Chromosome"/>
</dbReference>
<organism evidence="2 4">
    <name type="scientific">Rubrobacter radiotolerans</name>
    <name type="common">Arthrobacter radiotolerans</name>
    <dbReference type="NCBI Taxonomy" id="42256"/>
    <lineage>
        <taxon>Bacteria</taxon>
        <taxon>Bacillati</taxon>
        <taxon>Actinomycetota</taxon>
        <taxon>Rubrobacteria</taxon>
        <taxon>Rubrobacterales</taxon>
        <taxon>Rubrobacteraceae</taxon>
        <taxon>Rubrobacter</taxon>
    </lineage>
</organism>
<dbReference type="HOGENOM" id="CLU_1601465_0_0_11"/>
<sequence length="168" mass="16792">MNFRREDIQWGAVVIGWLVAVASFIILGLILGAIGLIATEPTDATGAVTAGGLVSSMIVGFLAHAVGGYVAGRRAGVNAPLNGVMVAVFGLVVVVVLTIIFGIFGGLFVEGQGALSTPGFLGYAGAGFVTVLINFLFNALGGYVGGRISGGQAASSGSGSSRSSSRVR</sequence>
<reference evidence="3" key="2">
    <citation type="submission" date="2023-11" db="EMBL/GenBank/DDBJ databases">
        <title>MicrobeMod: A computational toolkit for identifying prokaryotic methylation and restriction-modification with nanopore sequencing.</title>
        <authorList>
            <person name="Crits-Christoph A."/>
            <person name="Kang S.C."/>
            <person name="Lee H."/>
            <person name="Ostrov N."/>
        </authorList>
    </citation>
    <scope>NUCLEOTIDE SEQUENCE</scope>
    <source>
        <strain evidence="3">ATCC 51242</strain>
    </source>
</reference>
<keyword evidence="1" id="KW-0472">Membrane</keyword>
<dbReference type="STRING" id="42256.RradSPS_0267"/>
<feature type="transmembrane region" description="Helical" evidence="1">
    <location>
        <begin position="120"/>
        <end position="140"/>
    </location>
</feature>
<evidence type="ECO:0000256" key="1">
    <source>
        <dbReference type="SAM" id="Phobius"/>
    </source>
</evidence>
<accession>A0A023X0P6</accession>
<dbReference type="Proteomes" id="UP001281130">
    <property type="component" value="Unassembled WGS sequence"/>
</dbReference>
<keyword evidence="1" id="KW-1133">Transmembrane helix</keyword>
<dbReference type="EMBL" id="JAWXXX010000001">
    <property type="protein sequence ID" value="MDX5892963.1"/>
    <property type="molecule type" value="Genomic_DNA"/>
</dbReference>
<dbReference type="KEGG" id="rrd:RradSPS_0267"/>
<keyword evidence="1" id="KW-0812">Transmembrane</keyword>
<dbReference type="RefSeq" id="WP_051589199.1">
    <property type="nucleotide sequence ID" value="NZ_CP007514.1"/>
</dbReference>
<reference evidence="2 4" key="1">
    <citation type="submission" date="2014-03" db="EMBL/GenBank/DDBJ databases">
        <title>Complete genome sequence of the Radio-Resistant Rubrobacter radiotolerans RSPS-4.</title>
        <authorList>
            <person name="Egas C.C."/>
            <person name="Barroso C.C."/>
            <person name="Froufe H.J.C."/>
            <person name="Pacheco J.J."/>
            <person name="Albuquerque L.L."/>
            <person name="da Costa M.M.S."/>
        </authorList>
    </citation>
    <scope>NUCLEOTIDE SEQUENCE [LARGE SCALE GENOMIC DNA]</scope>
    <source>
        <strain evidence="2 4">RSPS-4</strain>
    </source>
</reference>
<gene>
    <name evidence="2" type="ORF">RradSPS_0267</name>
    <name evidence="3" type="ORF">SIL72_02860</name>
</gene>
<name>A0A023X0P6_RUBRA</name>
<feature type="transmembrane region" description="Helical" evidence="1">
    <location>
        <begin position="50"/>
        <end position="72"/>
    </location>
</feature>
<dbReference type="OrthoDB" id="5245122at2"/>
<feature type="transmembrane region" description="Helical" evidence="1">
    <location>
        <begin position="84"/>
        <end position="108"/>
    </location>
</feature>
<evidence type="ECO:0000313" key="3">
    <source>
        <dbReference type="EMBL" id="MDX5892963.1"/>
    </source>
</evidence>
<evidence type="ECO:0000313" key="4">
    <source>
        <dbReference type="Proteomes" id="UP000025229"/>
    </source>
</evidence>
<evidence type="ECO:0000313" key="2">
    <source>
        <dbReference type="EMBL" id="AHY45550.1"/>
    </source>
</evidence>
<protein>
    <submittedName>
        <fullName evidence="2">Uncharacterized protein</fullName>
    </submittedName>
</protein>
<keyword evidence="4" id="KW-1185">Reference proteome</keyword>